<organism evidence="6 7">
    <name type="scientific">Aplysia californica</name>
    <name type="common">California sea hare</name>
    <dbReference type="NCBI Taxonomy" id="6500"/>
    <lineage>
        <taxon>Eukaryota</taxon>
        <taxon>Metazoa</taxon>
        <taxon>Spiralia</taxon>
        <taxon>Lophotrochozoa</taxon>
        <taxon>Mollusca</taxon>
        <taxon>Gastropoda</taxon>
        <taxon>Heterobranchia</taxon>
        <taxon>Euthyneura</taxon>
        <taxon>Tectipleura</taxon>
        <taxon>Aplysiida</taxon>
        <taxon>Aplysioidea</taxon>
        <taxon>Aplysiidae</taxon>
        <taxon>Aplysia</taxon>
    </lineage>
</organism>
<dbReference type="PANTHER" id="PTHR19282">
    <property type="entry name" value="TETRASPANIN"/>
    <property type="match status" value="1"/>
</dbReference>
<feature type="transmembrane region" description="Helical" evidence="5">
    <location>
        <begin position="195"/>
        <end position="220"/>
    </location>
</feature>
<dbReference type="InterPro" id="IPR018499">
    <property type="entry name" value="Tetraspanin/Peripherin"/>
</dbReference>
<sequence length="230" mass="25325">MAQQNVYMCELGAVSCLLNTCITSLPFPQVVGLVMTGLGAYILSIKDKQVHDVLDFFLDPACDMCLAGSIVFVMGFLGCTGALREIVCFLKIVSFHHSATHILLLQLGCCGLSDSEKGFLDWNDNAYFNCSSTNMSPERCSVPHSNIGDSINYQCGANMIKYLPDGEIEGNNANTYRIYNDGCMKALGDWINRHALVVGGIMLGILLPQVFIVVLTRNLIEMIETQKSYW</sequence>
<dbReference type="GeneID" id="101859139"/>
<evidence type="ECO:0000313" key="6">
    <source>
        <dbReference type="Proteomes" id="UP000694888"/>
    </source>
</evidence>
<keyword evidence="3 5" id="KW-1133">Transmembrane helix</keyword>
<feature type="transmembrane region" description="Helical" evidence="5">
    <location>
        <begin position="27"/>
        <end position="44"/>
    </location>
</feature>
<dbReference type="PANTHER" id="PTHR19282:SF544">
    <property type="entry name" value="TETRASPANIN"/>
    <property type="match status" value="1"/>
</dbReference>
<keyword evidence="2 5" id="KW-0812">Transmembrane</keyword>
<evidence type="ECO:0000256" key="1">
    <source>
        <dbReference type="ARBA" id="ARBA00004141"/>
    </source>
</evidence>
<comment type="subcellular location">
    <subcellularLocation>
        <location evidence="1">Membrane</location>
        <topology evidence="1">Multi-pass membrane protein</topology>
    </subcellularLocation>
</comment>
<evidence type="ECO:0000256" key="3">
    <source>
        <dbReference type="ARBA" id="ARBA00022989"/>
    </source>
</evidence>
<reference evidence="7" key="1">
    <citation type="submission" date="2025-08" db="UniProtKB">
        <authorList>
            <consortium name="RefSeq"/>
        </authorList>
    </citation>
    <scope>IDENTIFICATION</scope>
</reference>
<feature type="transmembrane region" description="Helical" evidence="5">
    <location>
        <begin position="56"/>
        <end position="77"/>
    </location>
</feature>
<dbReference type="Pfam" id="PF00335">
    <property type="entry name" value="Tetraspanin"/>
    <property type="match status" value="1"/>
</dbReference>
<gene>
    <name evidence="7" type="primary">LOC101859139</name>
</gene>
<evidence type="ECO:0000256" key="4">
    <source>
        <dbReference type="ARBA" id="ARBA00023136"/>
    </source>
</evidence>
<keyword evidence="4 5" id="KW-0472">Membrane</keyword>
<protein>
    <submittedName>
        <fullName evidence="7">Tetraspanin-33</fullName>
    </submittedName>
</protein>
<keyword evidence="6" id="KW-1185">Reference proteome</keyword>
<dbReference type="PRINTS" id="PR00259">
    <property type="entry name" value="TMFOUR"/>
</dbReference>
<evidence type="ECO:0000313" key="7">
    <source>
        <dbReference type="RefSeq" id="XP_012946908.1"/>
    </source>
</evidence>
<dbReference type="RefSeq" id="XP_012946908.1">
    <property type="nucleotide sequence ID" value="XM_013091454.1"/>
</dbReference>
<name>A0ABM1AG00_APLCA</name>
<accession>A0ABM1AG00</accession>
<proteinExistence type="predicted"/>
<evidence type="ECO:0000256" key="2">
    <source>
        <dbReference type="ARBA" id="ARBA00022692"/>
    </source>
</evidence>
<dbReference type="Proteomes" id="UP000694888">
    <property type="component" value="Unplaced"/>
</dbReference>
<evidence type="ECO:0000256" key="5">
    <source>
        <dbReference type="SAM" id="Phobius"/>
    </source>
</evidence>